<protein>
    <submittedName>
        <fullName evidence="1">Uncharacterized protein</fullName>
    </submittedName>
</protein>
<dbReference type="EnsemblPlants" id="ONIVA05G22710.1">
    <property type="protein sequence ID" value="ONIVA05G22710.1"/>
    <property type="gene ID" value="ONIVA05G22710"/>
</dbReference>
<proteinExistence type="predicted"/>
<dbReference type="HOGENOM" id="CLU_3109775_0_0_1"/>
<sequence>MAKAKSQLVATWIQREEERQPPMKSPLECEFLLRRAIVRIEGEINELLGMD</sequence>
<dbReference type="AlphaFoldDB" id="A0A0E0HGJ3"/>
<dbReference type="Proteomes" id="UP000006591">
    <property type="component" value="Chromosome 5"/>
</dbReference>
<accession>A0A0E0HGJ3</accession>
<dbReference type="Gramene" id="ONIVA05G22710.1">
    <property type="protein sequence ID" value="ONIVA05G22710.1"/>
    <property type="gene ID" value="ONIVA05G22710"/>
</dbReference>
<reference evidence="1" key="1">
    <citation type="submission" date="2015-04" db="UniProtKB">
        <authorList>
            <consortium name="EnsemblPlants"/>
        </authorList>
    </citation>
    <scope>IDENTIFICATION</scope>
    <source>
        <strain evidence="1">SL10</strain>
    </source>
</reference>
<evidence type="ECO:0000313" key="2">
    <source>
        <dbReference type="Proteomes" id="UP000006591"/>
    </source>
</evidence>
<keyword evidence="2" id="KW-1185">Reference proteome</keyword>
<reference evidence="1" key="2">
    <citation type="submission" date="2018-04" db="EMBL/GenBank/DDBJ databases">
        <title>OnivRS2 (Oryza nivara Reference Sequence Version 2).</title>
        <authorList>
            <person name="Zhang J."/>
            <person name="Kudrna D."/>
            <person name="Lee S."/>
            <person name="Talag J."/>
            <person name="Rajasekar S."/>
            <person name="Welchert J."/>
            <person name="Hsing Y.-I."/>
            <person name="Wing R.A."/>
        </authorList>
    </citation>
    <scope>NUCLEOTIDE SEQUENCE [LARGE SCALE GENOMIC DNA]</scope>
    <source>
        <strain evidence="1">SL10</strain>
    </source>
</reference>
<organism evidence="1">
    <name type="scientific">Oryza nivara</name>
    <name type="common">Indian wild rice</name>
    <name type="synonym">Oryza sativa f. spontanea</name>
    <dbReference type="NCBI Taxonomy" id="4536"/>
    <lineage>
        <taxon>Eukaryota</taxon>
        <taxon>Viridiplantae</taxon>
        <taxon>Streptophyta</taxon>
        <taxon>Embryophyta</taxon>
        <taxon>Tracheophyta</taxon>
        <taxon>Spermatophyta</taxon>
        <taxon>Magnoliopsida</taxon>
        <taxon>Liliopsida</taxon>
        <taxon>Poales</taxon>
        <taxon>Poaceae</taxon>
        <taxon>BOP clade</taxon>
        <taxon>Oryzoideae</taxon>
        <taxon>Oryzeae</taxon>
        <taxon>Oryzinae</taxon>
        <taxon>Oryza</taxon>
    </lineage>
</organism>
<name>A0A0E0HGJ3_ORYNI</name>
<evidence type="ECO:0000313" key="1">
    <source>
        <dbReference type="EnsemblPlants" id="ONIVA05G22710.1"/>
    </source>
</evidence>